<protein>
    <submittedName>
        <fullName evidence="3">Uncharacterized protein UPF0065</fullName>
    </submittedName>
</protein>
<name>A6W299_MARMS</name>
<dbReference type="PANTHER" id="PTHR42928:SF5">
    <property type="entry name" value="BLR1237 PROTEIN"/>
    <property type="match status" value="1"/>
</dbReference>
<dbReference type="STRING" id="400668.Mmwyl1_3931"/>
<gene>
    <name evidence="3" type="ordered locus">Mmwyl1_3931</name>
</gene>
<dbReference type="AlphaFoldDB" id="A6W299"/>
<dbReference type="HOGENOM" id="CLU_045683_1_1_6"/>
<feature type="chain" id="PRO_5002702235" evidence="2">
    <location>
        <begin position="23"/>
        <end position="320"/>
    </location>
</feature>
<dbReference type="eggNOG" id="COG3181">
    <property type="taxonomic scope" value="Bacteria"/>
</dbReference>
<sequence length="320" mass="34196">MKKLIVPILVSGLISASVSAYAIDYPTKPIDLVVPFEPGGSVDTTSRIIAETANTYLTGKGKISIVNRSGGGGIVGQTLVAKAKPDGYSILAMTSSVITNPLTKGASYSIDDFEPIALYNLDPEVIAVPKNSPFKTAEEFISAAKEKRLNIVVAGIGTSHHMSGLAIEKVTGVKFNYIPTNGFGSQVQAIVGGHSDAVLWPLGEAVEQLGNDGIRILAVASEERSNRFPDIPTFQEVGINIPIWATFRGWAVPKGTPKDVIAKLSALMKQVYETPAYVQKMKNSGFVATYRDAAGFKFVIDNYAKLTSVIINEEGFGKKK</sequence>
<dbReference type="KEGG" id="mmw:Mmwyl1_3931"/>
<evidence type="ECO:0000313" key="3">
    <source>
        <dbReference type="EMBL" id="ABR72828.1"/>
    </source>
</evidence>
<dbReference type="CDD" id="cd07012">
    <property type="entry name" value="PBP2_Bug_TTT"/>
    <property type="match status" value="1"/>
</dbReference>
<dbReference type="InterPro" id="IPR005064">
    <property type="entry name" value="BUG"/>
</dbReference>
<dbReference type="EMBL" id="CP000749">
    <property type="protein sequence ID" value="ABR72828.1"/>
    <property type="molecule type" value="Genomic_DNA"/>
</dbReference>
<comment type="similarity">
    <text evidence="1">Belongs to the UPF0065 (bug) family.</text>
</comment>
<dbReference type="Gene3D" id="3.40.190.10">
    <property type="entry name" value="Periplasmic binding protein-like II"/>
    <property type="match status" value="1"/>
</dbReference>
<dbReference type="PIRSF" id="PIRSF017082">
    <property type="entry name" value="YflP"/>
    <property type="match status" value="1"/>
</dbReference>
<dbReference type="InterPro" id="IPR042100">
    <property type="entry name" value="Bug_dom1"/>
</dbReference>
<keyword evidence="2" id="KW-0732">Signal</keyword>
<reference evidence="3" key="1">
    <citation type="submission" date="2007-06" db="EMBL/GenBank/DDBJ databases">
        <title>Complete sequence of Marinomonas sp. MWYL1.</title>
        <authorList>
            <consortium name="US DOE Joint Genome Institute"/>
            <person name="Copeland A."/>
            <person name="Lucas S."/>
            <person name="Lapidus A."/>
            <person name="Barry K."/>
            <person name="Glavina del Rio T."/>
            <person name="Dalin E."/>
            <person name="Tice H."/>
            <person name="Pitluck S."/>
            <person name="Kiss H."/>
            <person name="Brettin T."/>
            <person name="Bruce D."/>
            <person name="Detter J.C."/>
            <person name="Han C."/>
            <person name="Schmutz J."/>
            <person name="Larimer F."/>
            <person name="Land M."/>
            <person name="Hauser L."/>
            <person name="Kyrpides N."/>
            <person name="Kim E."/>
            <person name="Johnston A.W.B."/>
            <person name="Todd J.D."/>
            <person name="Rogers R."/>
            <person name="Wexler M."/>
            <person name="Bond P.L."/>
            <person name="Li Y."/>
            <person name="Richardson P."/>
        </authorList>
    </citation>
    <scope>NUCLEOTIDE SEQUENCE [LARGE SCALE GENOMIC DNA]</scope>
    <source>
        <strain evidence="3">MWYL1</strain>
    </source>
</reference>
<proteinExistence type="inferred from homology"/>
<accession>A6W299</accession>
<evidence type="ECO:0000256" key="2">
    <source>
        <dbReference type="SAM" id="SignalP"/>
    </source>
</evidence>
<dbReference type="SUPFAM" id="SSF53850">
    <property type="entry name" value="Periplasmic binding protein-like II"/>
    <property type="match status" value="1"/>
</dbReference>
<dbReference type="Pfam" id="PF03401">
    <property type="entry name" value="TctC"/>
    <property type="match status" value="1"/>
</dbReference>
<evidence type="ECO:0000256" key="1">
    <source>
        <dbReference type="ARBA" id="ARBA00006987"/>
    </source>
</evidence>
<organism evidence="3">
    <name type="scientific">Marinomonas sp. (strain MWYL1)</name>
    <dbReference type="NCBI Taxonomy" id="400668"/>
    <lineage>
        <taxon>Bacteria</taxon>
        <taxon>Pseudomonadati</taxon>
        <taxon>Pseudomonadota</taxon>
        <taxon>Gammaproteobacteria</taxon>
        <taxon>Oceanospirillales</taxon>
        <taxon>Oceanospirillaceae</taxon>
        <taxon>Marinomonas</taxon>
    </lineage>
</organism>
<feature type="signal peptide" evidence="2">
    <location>
        <begin position="1"/>
        <end position="22"/>
    </location>
</feature>
<dbReference type="PANTHER" id="PTHR42928">
    <property type="entry name" value="TRICARBOXYLATE-BINDING PROTEIN"/>
    <property type="match status" value="1"/>
</dbReference>
<dbReference type="Gene3D" id="3.40.190.150">
    <property type="entry name" value="Bordetella uptake gene, domain 1"/>
    <property type="match status" value="1"/>
</dbReference>